<dbReference type="Gene3D" id="3.40.50.10350">
    <property type="entry name" value="Glycerate kinase, domain 1"/>
    <property type="match status" value="1"/>
</dbReference>
<name>A0A1I4HQ72_9ACTN</name>
<evidence type="ECO:0000313" key="5">
    <source>
        <dbReference type="EMBL" id="SFL43927.1"/>
    </source>
</evidence>
<evidence type="ECO:0000313" key="6">
    <source>
        <dbReference type="Proteomes" id="UP000199152"/>
    </source>
</evidence>
<dbReference type="InParanoid" id="A0A1I4HQ72"/>
<evidence type="ECO:0000256" key="3">
    <source>
        <dbReference type="ARBA" id="ARBA00022777"/>
    </source>
</evidence>
<dbReference type="OrthoDB" id="9774290at2"/>
<gene>
    <name evidence="5" type="ORF">SAMN04488085_11158</name>
</gene>
<sequence>MPGPAAPRIVLAPDKFKGSLTAPEVAAALTRGLRRALPAADVVAQPIADGGEGTVEMVLAAGFTARTCTVPGPLGEPVPARYALRGDTAVAEMAAAAGLALLPPPGPTEETALRATTLGVGRLVADALGAGARRIVLGVGGSATTDGGAGALVGLGARVLAADGRDVGPGGAALADAVRLDLAGLDPRLAGAELVVACDVDNPLTGPDGAAAVYGPQKGATPAAVARLDAALARWADVVAAATGADRRDAPGAGAAGGIAFGLAGVLGARLTPGVRLLTGLTGFADAVRGAALVVVGEGSLDAQSLRGKGPVGLAALAREAGTPVVAVAGRSLISADEARAAGLDAVHTLTGIEPDEARCMREAAALLEVVGRRIGEGLRAGR</sequence>
<comment type="similarity">
    <text evidence="1 4">Belongs to the glycerate kinase type-1 family.</text>
</comment>
<dbReference type="InterPro" id="IPR018193">
    <property type="entry name" value="Glyc_kinase_flavodox-like_fold"/>
</dbReference>
<dbReference type="EMBL" id="FOSW01000011">
    <property type="protein sequence ID" value="SFL43927.1"/>
    <property type="molecule type" value="Genomic_DNA"/>
</dbReference>
<dbReference type="STRING" id="504800.SAMN04488085_11158"/>
<keyword evidence="2 4" id="KW-0808">Transferase</keyword>
<reference evidence="5 6" key="1">
    <citation type="submission" date="2016-10" db="EMBL/GenBank/DDBJ databases">
        <authorList>
            <person name="de Groot N.N."/>
        </authorList>
    </citation>
    <scope>NUCLEOTIDE SEQUENCE [LARGE SCALE GENOMIC DNA]</scope>
    <source>
        <strain evidence="5 6">DSM 45317</strain>
    </source>
</reference>
<evidence type="ECO:0000256" key="1">
    <source>
        <dbReference type="ARBA" id="ARBA00006284"/>
    </source>
</evidence>
<dbReference type="PIRSF" id="PIRSF006078">
    <property type="entry name" value="GlxK"/>
    <property type="match status" value="1"/>
</dbReference>
<evidence type="ECO:0000256" key="4">
    <source>
        <dbReference type="PIRNR" id="PIRNR006078"/>
    </source>
</evidence>
<accession>A0A1I4HQ72</accession>
<keyword evidence="6" id="KW-1185">Reference proteome</keyword>
<dbReference type="PANTHER" id="PTHR21599">
    <property type="entry name" value="GLYCERATE KINASE"/>
    <property type="match status" value="1"/>
</dbReference>
<dbReference type="Gene3D" id="3.90.1510.10">
    <property type="entry name" value="Glycerate kinase, domain 2"/>
    <property type="match status" value="1"/>
</dbReference>
<dbReference type="Proteomes" id="UP000199152">
    <property type="component" value="Unassembled WGS sequence"/>
</dbReference>
<dbReference type="SUPFAM" id="SSF110738">
    <property type="entry name" value="Glycerate kinase I"/>
    <property type="match status" value="1"/>
</dbReference>
<dbReference type="InterPro" id="IPR004381">
    <property type="entry name" value="Glycerate_kinase"/>
</dbReference>
<protein>
    <submittedName>
        <fullName evidence="5">Glycerate kinase</fullName>
    </submittedName>
</protein>
<dbReference type="AlphaFoldDB" id="A0A1I4HQ72"/>
<dbReference type="FunCoup" id="A0A1I4HQ72">
    <property type="interactions" value="45"/>
</dbReference>
<dbReference type="InterPro" id="IPR036129">
    <property type="entry name" value="Glycerate_kinase_sf"/>
</dbReference>
<proteinExistence type="inferred from homology"/>
<organism evidence="5 6">
    <name type="scientific">Geodermatophilus ruber</name>
    <dbReference type="NCBI Taxonomy" id="504800"/>
    <lineage>
        <taxon>Bacteria</taxon>
        <taxon>Bacillati</taxon>
        <taxon>Actinomycetota</taxon>
        <taxon>Actinomycetes</taxon>
        <taxon>Geodermatophilales</taxon>
        <taxon>Geodermatophilaceae</taxon>
        <taxon>Geodermatophilus</taxon>
    </lineage>
</organism>
<dbReference type="InterPro" id="IPR018197">
    <property type="entry name" value="Glycerate_kinase_RE-like"/>
</dbReference>
<keyword evidence="3 4" id="KW-0418">Kinase</keyword>
<dbReference type="RefSeq" id="WP_091326923.1">
    <property type="nucleotide sequence ID" value="NZ_FOSW01000011.1"/>
</dbReference>
<dbReference type="PANTHER" id="PTHR21599:SF0">
    <property type="entry name" value="GLYCERATE KINASE"/>
    <property type="match status" value="1"/>
</dbReference>
<dbReference type="Pfam" id="PF02595">
    <property type="entry name" value="Gly_kinase"/>
    <property type="match status" value="1"/>
</dbReference>
<dbReference type="NCBIfam" id="TIGR00045">
    <property type="entry name" value="glycerate kinase"/>
    <property type="match status" value="1"/>
</dbReference>
<evidence type="ECO:0000256" key="2">
    <source>
        <dbReference type="ARBA" id="ARBA00022679"/>
    </source>
</evidence>
<dbReference type="GO" id="GO:0031388">
    <property type="term" value="P:organic acid phosphorylation"/>
    <property type="evidence" value="ECO:0007669"/>
    <property type="project" value="UniProtKB-UniRule"/>
</dbReference>
<dbReference type="GO" id="GO:0008887">
    <property type="term" value="F:glycerate kinase activity"/>
    <property type="evidence" value="ECO:0007669"/>
    <property type="project" value="UniProtKB-UniRule"/>
</dbReference>